<dbReference type="PANTHER" id="PTHR43804">
    <property type="entry name" value="LD18447P"/>
    <property type="match status" value="1"/>
</dbReference>
<comment type="similarity">
    <text evidence="3 7">Belongs to the prokaryotic/mitochondrial release factor family.</text>
</comment>
<dbReference type="Gene3D" id="3.30.70.1660">
    <property type="match status" value="1"/>
</dbReference>
<feature type="modified residue" description="N5-methylglutamine" evidence="7">
    <location>
        <position position="251"/>
    </location>
</feature>
<name>B4RGC3_PHEZH</name>
<dbReference type="HAMAP" id="MF_00093">
    <property type="entry name" value="Rel_fac_1"/>
    <property type="match status" value="1"/>
</dbReference>
<evidence type="ECO:0000256" key="1">
    <source>
        <dbReference type="ARBA" id="ARBA00002986"/>
    </source>
</evidence>
<keyword evidence="9" id="KW-0175">Coiled coil</keyword>
<dbReference type="FunFam" id="3.30.70.1660:FF:000002">
    <property type="entry name" value="Peptide chain release factor 1"/>
    <property type="match status" value="1"/>
</dbReference>
<keyword evidence="5 7" id="KW-0963">Cytoplasm</keyword>
<dbReference type="InterPro" id="IPR000352">
    <property type="entry name" value="Pep_chain_release_fac_I"/>
</dbReference>
<dbReference type="HOGENOM" id="CLU_036856_0_1_5"/>
<dbReference type="NCBIfam" id="NF001859">
    <property type="entry name" value="PRK00591.1"/>
    <property type="match status" value="1"/>
</dbReference>
<evidence type="ECO:0000256" key="8">
    <source>
        <dbReference type="NCBIfam" id="TIGR00019"/>
    </source>
</evidence>
<feature type="compositionally biased region" description="Polar residues" evidence="10">
    <location>
        <begin position="1"/>
        <end position="10"/>
    </location>
</feature>
<accession>B4RGC3</accession>
<evidence type="ECO:0000256" key="2">
    <source>
        <dbReference type="ARBA" id="ARBA00004496"/>
    </source>
</evidence>
<dbReference type="NCBIfam" id="TIGR00019">
    <property type="entry name" value="prfA"/>
    <property type="match status" value="1"/>
</dbReference>
<evidence type="ECO:0000256" key="3">
    <source>
        <dbReference type="ARBA" id="ARBA00010835"/>
    </source>
</evidence>
<feature type="domain" description="Prokaryotic-type class I peptide chain release factors" evidence="11">
    <location>
        <begin position="244"/>
        <end position="260"/>
    </location>
</feature>
<evidence type="ECO:0000313" key="12">
    <source>
        <dbReference type="EMBL" id="ACG77247.1"/>
    </source>
</evidence>
<comment type="subcellular location">
    <subcellularLocation>
        <location evidence="2 7">Cytoplasm</location>
    </subcellularLocation>
</comment>
<dbReference type="GO" id="GO:0016149">
    <property type="term" value="F:translation release factor activity, codon specific"/>
    <property type="evidence" value="ECO:0007669"/>
    <property type="project" value="UniProtKB-UniRule"/>
</dbReference>
<dbReference type="InterPro" id="IPR005139">
    <property type="entry name" value="PCRF"/>
</dbReference>
<dbReference type="InterPro" id="IPR045853">
    <property type="entry name" value="Pep_chain_release_fac_I_sf"/>
</dbReference>
<evidence type="ECO:0000256" key="9">
    <source>
        <dbReference type="SAM" id="Coils"/>
    </source>
</evidence>
<proteinExistence type="inferred from homology"/>
<evidence type="ECO:0000313" key="13">
    <source>
        <dbReference type="Proteomes" id="UP000001868"/>
    </source>
</evidence>
<evidence type="ECO:0000256" key="4">
    <source>
        <dbReference type="ARBA" id="ARBA00022481"/>
    </source>
</evidence>
<evidence type="ECO:0000256" key="10">
    <source>
        <dbReference type="SAM" id="MobiDB-lite"/>
    </source>
</evidence>
<evidence type="ECO:0000256" key="7">
    <source>
        <dbReference type="HAMAP-Rule" id="MF_00093"/>
    </source>
</evidence>
<feature type="region of interest" description="Disordered" evidence="10">
    <location>
        <begin position="302"/>
        <end position="322"/>
    </location>
</feature>
<dbReference type="AlphaFoldDB" id="B4RGC3"/>
<dbReference type="STRING" id="450851.PHZ_c0833"/>
<dbReference type="PROSITE" id="PS00745">
    <property type="entry name" value="RF_PROK_I"/>
    <property type="match status" value="1"/>
</dbReference>
<dbReference type="InterPro" id="IPR050057">
    <property type="entry name" value="Prokaryotic/Mito_RF"/>
</dbReference>
<feature type="coiled-coil region" evidence="9">
    <location>
        <begin position="63"/>
        <end position="112"/>
    </location>
</feature>
<dbReference type="EMBL" id="CP000747">
    <property type="protein sequence ID" value="ACG77247.1"/>
    <property type="molecule type" value="Genomic_DNA"/>
</dbReference>
<comment type="PTM">
    <text evidence="7">Methylated by PrmC. Methylation increases the termination efficiency of RF1.</text>
</comment>
<reference evidence="12 13" key="1">
    <citation type="journal article" date="2008" name="BMC Genomics">
        <title>Complete genome of Phenylobacterium zucineum - a novel facultative intracellular bacterium isolated from human erythroleukemia cell line K562.</title>
        <authorList>
            <person name="Luo Y."/>
            <person name="Xu X."/>
            <person name="Ding Z."/>
            <person name="Liu Z."/>
            <person name="Zhang B."/>
            <person name="Yan Z."/>
            <person name="Sun J."/>
            <person name="Hu S."/>
            <person name="Hu X."/>
        </authorList>
    </citation>
    <scope>NUCLEOTIDE SEQUENCE [LARGE SCALE GENOMIC DNA]</scope>
    <source>
        <strain evidence="12 13">HLK1</strain>
    </source>
</reference>
<dbReference type="Gene3D" id="3.30.160.20">
    <property type="match status" value="1"/>
</dbReference>
<gene>
    <name evidence="7 12" type="primary">prfA</name>
    <name evidence="12" type="ordered locus">PHZ_c0833</name>
</gene>
<protein>
    <recommendedName>
        <fullName evidence="7 8">Peptide chain release factor 1</fullName>
        <shortName evidence="7">RF-1</shortName>
    </recommendedName>
</protein>
<dbReference type="Proteomes" id="UP000001868">
    <property type="component" value="Chromosome"/>
</dbReference>
<organism evidence="12 13">
    <name type="scientific">Phenylobacterium zucineum (strain HLK1)</name>
    <dbReference type="NCBI Taxonomy" id="450851"/>
    <lineage>
        <taxon>Bacteria</taxon>
        <taxon>Pseudomonadati</taxon>
        <taxon>Pseudomonadota</taxon>
        <taxon>Alphaproteobacteria</taxon>
        <taxon>Caulobacterales</taxon>
        <taxon>Caulobacteraceae</taxon>
        <taxon>Phenylobacterium</taxon>
    </lineage>
</organism>
<keyword evidence="4 7" id="KW-0488">Methylation</keyword>
<dbReference type="Pfam" id="PF00472">
    <property type="entry name" value="RF-1"/>
    <property type="match status" value="1"/>
</dbReference>
<evidence type="ECO:0000256" key="5">
    <source>
        <dbReference type="ARBA" id="ARBA00022490"/>
    </source>
</evidence>
<evidence type="ECO:0000256" key="6">
    <source>
        <dbReference type="ARBA" id="ARBA00022917"/>
    </source>
</evidence>
<keyword evidence="6 7" id="KW-0648">Protein biosynthesis</keyword>
<dbReference type="Pfam" id="PF03462">
    <property type="entry name" value="PCRF"/>
    <property type="match status" value="1"/>
</dbReference>
<dbReference type="InterPro" id="IPR004373">
    <property type="entry name" value="RF-1"/>
</dbReference>
<dbReference type="SMART" id="SM00937">
    <property type="entry name" value="PCRF"/>
    <property type="match status" value="1"/>
</dbReference>
<dbReference type="SUPFAM" id="SSF75620">
    <property type="entry name" value="Release factor"/>
    <property type="match status" value="1"/>
</dbReference>
<feature type="region of interest" description="Disordered" evidence="10">
    <location>
        <begin position="1"/>
        <end position="20"/>
    </location>
</feature>
<dbReference type="PANTHER" id="PTHR43804:SF7">
    <property type="entry name" value="LD18447P"/>
    <property type="match status" value="1"/>
</dbReference>
<dbReference type="FunFam" id="3.30.70.1660:FF:000004">
    <property type="entry name" value="Peptide chain release factor 1"/>
    <property type="match status" value="1"/>
</dbReference>
<dbReference type="FunFam" id="3.30.160.20:FF:000004">
    <property type="entry name" value="Peptide chain release factor 1"/>
    <property type="match status" value="1"/>
</dbReference>
<comment type="function">
    <text evidence="1 7">Peptide chain release factor 1 directs the termination of translation in response to the peptide chain termination codons UAG and UAA.</text>
</comment>
<dbReference type="GO" id="GO:0005829">
    <property type="term" value="C:cytosol"/>
    <property type="evidence" value="ECO:0007669"/>
    <property type="project" value="UniProtKB-ARBA"/>
</dbReference>
<dbReference type="KEGG" id="pzu:PHZ_c0833"/>
<sequence length="377" mass="41480">MASAASSARGSNLRKRTSKLRLPQARLDQVLDRFREIEARMGAASDGAEIVRLSKEHAELKPVADAVQALERARAEQPELEEMAASGDAEMAALARDELEALKERLPELEREVALLLAPKDKDENASAILEVRAGTGGDEAALFAGDLFRMYQRYAQTRGWRVEIDSISEGDAGGYKEIIASITGEGVFGRLKFESGVHRVQRVPATEAQGRIHTSAATVAVLPEVEDVEIEVRDQDIRIDTYRSSGAGGQHVNKTDSAVRITHLPTGIVVTSSEKSQHQNRARAMKVLKARLYEQQREALDSARAESRKSQVGSGDRSERIRTYNFPQGRVTDHRINLTLYNLAKVMEGEALDDVIEPLIAEDQAARLAALEDEFA</sequence>
<dbReference type="eggNOG" id="COG0216">
    <property type="taxonomic scope" value="Bacteria"/>
</dbReference>
<evidence type="ECO:0000259" key="11">
    <source>
        <dbReference type="PROSITE" id="PS00745"/>
    </source>
</evidence>
<dbReference type="Gene3D" id="6.10.140.1950">
    <property type="match status" value="1"/>
</dbReference>
<keyword evidence="13" id="KW-1185">Reference proteome</keyword>